<protein>
    <submittedName>
        <fullName evidence="2">Uncharacterized protein</fullName>
    </submittedName>
</protein>
<evidence type="ECO:0000313" key="2">
    <source>
        <dbReference type="EMBL" id="KAF1922003.1"/>
    </source>
</evidence>
<gene>
    <name evidence="2" type="ORF">BDU57DRAFT_584947</name>
</gene>
<dbReference type="OrthoDB" id="3746964at2759"/>
<accession>A0A6A5R2X5</accession>
<feature type="transmembrane region" description="Helical" evidence="1">
    <location>
        <begin position="114"/>
        <end position="135"/>
    </location>
</feature>
<keyword evidence="1" id="KW-0812">Transmembrane</keyword>
<feature type="transmembrane region" description="Helical" evidence="1">
    <location>
        <begin position="198"/>
        <end position="220"/>
    </location>
</feature>
<name>A0A6A5R2X5_AMPQU</name>
<dbReference type="EMBL" id="ML979132">
    <property type="protein sequence ID" value="KAF1922003.1"/>
    <property type="molecule type" value="Genomic_DNA"/>
</dbReference>
<sequence>MNMHYEKTLRLALVPTIVFFLLSLVSVALTTHYWILGDWIVPRGVRVVTDDYNDRTQSYRTDFTIVYFIDKETDATIASGCLCLSASIFALIAWSTLRKPGMDTQPAAGKRRFWVLAVIVMTITSAAAALGSLVLHYAQMGDDDFGCKSETLMMTGKLNTNKQCTREMAACNFLPEYLKGGDRSNAAIACNETVVVKWLQLILVVNALVVFAIFALQARVRRKTRDTRMMEPLPKVA</sequence>
<keyword evidence="1" id="KW-0472">Membrane</keyword>
<keyword evidence="3" id="KW-1185">Reference proteome</keyword>
<proteinExistence type="predicted"/>
<organism evidence="2 3">
    <name type="scientific">Ampelomyces quisqualis</name>
    <name type="common">Powdery mildew agent</name>
    <dbReference type="NCBI Taxonomy" id="50730"/>
    <lineage>
        <taxon>Eukaryota</taxon>
        <taxon>Fungi</taxon>
        <taxon>Dikarya</taxon>
        <taxon>Ascomycota</taxon>
        <taxon>Pezizomycotina</taxon>
        <taxon>Dothideomycetes</taxon>
        <taxon>Pleosporomycetidae</taxon>
        <taxon>Pleosporales</taxon>
        <taxon>Pleosporineae</taxon>
        <taxon>Phaeosphaeriaceae</taxon>
        <taxon>Ampelomyces</taxon>
    </lineage>
</organism>
<evidence type="ECO:0000313" key="3">
    <source>
        <dbReference type="Proteomes" id="UP000800096"/>
    </source>
</evidence>
<dbReference type="AlphaFoldDB" id="A0A6A5R2X5"/>
<keyword evidence="1" id="KW-1133">Transmembrane helix</keyword>
<reference evidence="2" key="1">
    <citation type="journal article" date="2020" name="Stud. Mycol.">
        <title>101 Dothideomycetes genomes: a test case for predicting lifestyles and emergence of pathogens.</title>
        <authorList>
            <person name="Haridas S."/>
            <person name="Albert R."/>
            <person name="Binder M."/>
            <person name="Bloem J."/>
            <person name="Labutti K."/>
            <person name="Salamov A."/>
            <person name="Andreopoulos B."/>
            <person name="Baker S."/>
            <person name="Barry K."/>
            <person name="Bills G."/>
            <person name="Bluhm B."/>
            <person name="Cannon C."/>
            <person name="Castanera R."/>
            <person name="Culley D."/>
            <person name="Daum C."/>
            <person name="Ezra D."/>
            <person name="Gonzalez J."/>
            <person name="Henrissat B."/>
            <person name="Kuo A."/>
            <person name="Liang C."/>
            <person name="Lipzen A."/>
            <person name="Lutzoni F."/>
            <person name="Magnuson J."/>
            <person name="Mondo S."/>
            <person name="Nolan M."/>
            <person name="Ohm R."/>
            <person name="Pangilinan J."/>
            <person name="Park H.-J."/>
            <person name="Ramirez L."/>
            <person name="Alfaro M."/>
            <person name="Sun H."/>
            <person name="Tritt A."/>
            <person name="Yoshinaga Y."/>
            <person name="Zwiers L.-H."/>
            <person name="Turgeon B."/>
            <person name="Goodwin S."/>
            <person name="Spatafora J."/>
            <person name="Crous P."/>
            <person name="Grigoriev I."/>
        </authorList>
    </citation>
    <scope>NUCLEOTIDE SEQUENCE</scope>
    <source>
        <strain evidence="2">HMLAC05119</strain>
    </source>
</reference>
<feature type="transmembrane region" description="Helical" evidence="1">
    <location>
        <begin position="75"/>
        <end position="94"/>
    </location>
</feature>
<dbReference type="Proteomes" id="UP000800096">
    <property type="component" value="Unassembled WGS sequence"/>
</dbReference>
<feature type="transmembrane region" description="Helical" evidence="1">
    <location>
        <begin position="12"/>
        <end position="35"/>
    </location>
</feature>
<evidence type="ECO:0000256" key="1">
    <source>
        <dbReference type="SAM" id="Phobius"/>
    </source>
</evidence>